<dbReference type="GO" id="GO:0004252">
    <property type="term" value="F:serine-type endopeptidase activity"/>
    <property type="evidence" value="ECO:0007669"/>
    <property type="project" value="InterPro"/>
</dbReference>
<keyword evidence="3" id="KW-0720">Serine protease</keyword>
<accession>A0AA39WQG2</accession>
<dbReference type="InterPro" id="IPR036852">
    <property type="entry name" value="Peptidase_S8/S53_dom_sf"/>
</dbReference>
<keyword evidence="1" id="KW-0645">Protease</keyword>
<protein>
    <submittedName>
        <fullName evidence="7">Peptidase S8/S53 domain-containing protein</fullName>
    </submittedName>
</protein>
<dbReference type="InterPro" id="IPR000209">
    <property type="entry name" value="Peptidase_S8/S53_dom"/>
</dbReference>
<sequence>MVQRSVLTTTKALATGLFCFLLSAGPVAAASIPRQVPAGEVTSQPAIAIKLNPNFSPTQRRQDGSLTGAELVKSLVLNALPSSAIKSRQNTPDLNVLPLFNLPSEVIDKIVADAEANTPNYKAPNFRAWFQVLLPDAETEVDTVLRTLNTYPEVASSQSLASFSPPQIGATVDPSDDELFPQQGYLKASPQGIDAEYAWGFPGGDGAGQRVIDIESGWKLEHQDLAAANIGLQPGSDNMRGRNFSDWRHGTAVLGIMLMVDNDLGGVGAMPAAQGDVVSIRRNSIPFDNRPEAIMDATSRLSAGDVMLLEMQVSNQGTTQYWPVELYDAEFEAITAATAKGIVVIEPAGNGLIQTPGQGDVNLDSAVTRPGETEAREWLNPSSPDYRGDSGAIIVGASTSTVPRSKAIWSNYGSRVDVHAWGENVLTTMCEDDFLGNCHDNYEPFGGTSAASPIVVGAALSVQGMLVANGRSRLNSVQMRDLLKTGGSPVSNPSAGNIGVMPDLKALIDGGFLE</sequence>
<feature type="chain" id="PRO_5041305082" evidence="5">
    <location>
        <begin position="30"/>
        <end position="514"/>
    </location>
</feature>
<dbReference type="Pfam" id="PF00082">
    <property type="entry name" value="Peptidase_S8"/>
    <property type="match status" value="1"/>
</dbReference>
<feature type="signal peptide" evidence="5">
    <location>
        <begin position="1"/>
        <end position="29"/>
    </location>
</feature>
<evidence type="ECO:0000256" key="3">
    <source>
        <dbReference type="ARBA" id="ARBA00022825"/>
    </source>
</evidence>
<keyword evidence="5" id="KW-0732">Signal</keyword>
<dbReference type="InterPro" id="IPR034073">
    <property type="entry name" value="Subtilisin_DY-like_dom"/>
</dbReference>
<dbReference type="Gene3D" id="3.40.50.200">
    <property type="entry name" value="Peptidase S8/S53 domain"/>
    <property type="match status" value="1"/>
</dbReference>
<comment type="similarity">
    <text evidence="4">Belongs to the peptidase S8 family.</text>
</comment>
<dbReference type="InterPro" id="IPR023828">
    <property type="entry name" value="Peptidase_S8_Ser-AS"/>
</dbReference>
<organism evidence="7 8">
    <name type="scientific">Immersiella caudata</name>
    <dbReference type="NCBI Taxonomy" id="314043"/>
    <lineage>
        <taxon>Eukaryota</taxon>
        <taxon>Fungi</taxon>
        <taxon>Dikarya</taxon>
        <taxon>Ascomycota</taxon>
        <taxon>Pezizomycotina</taxon>
        <taxon>Sordariomycetes</taxon>
        <taxon>Sordariomycetidae</taxon>
        <taxon>Sordariales</taxon>
        <taxon>Lasiosphaeriaceae</taxon>
        <taxon>Immersiella</taxon>
    </lineage>
</organism>
<gene>
    <name evidence="7" type="ORF">B0T14DRAFT_585484</name>
</gene>
<dbReference type="EMBL" id="JAULSU010000004">
    <property type="protein sequence ID" value="KAK0619705.1"/>
    <property type="molecule type" value="Genomic_DNA"/>
</dbReference>
<keyword evidence="8" id="KW-1185">Reference proteome</keyword>
<evidence type="ECO:0000256" key="5">
    <source>
        <dbReference type="SAM" id="SignalP"/>
    </source>
</evidence>
<dbReference type="PROSITE" id="PS00138">
    <property type="entry name" value="SUBTILASE_SER"/>
    <property type="match status" value="1"/>
</dbReference>
<evidence type="ECO:0000256" key="1">
    <source>
        <dbReference type="ARBA" id="ARBA00022670"/>
    </source>
</evidence>
<dbReference type="AlphaFoldDB" id="A0AA39WQG2"/>
<dbReference type="CDD" id="cd04843">
    <property type="entry name" value="Peptidases_S8_11"/>
    <property type="match status" value="1"/>
</dbReference>
<reference evidence="7" key="1">
    <citation type="submission" date="2023-06" db="EMBL/GenBank/DDBJ databases">
        <title>Genome-scale phylogeny and comparative genomics of the fungal order Sordariales.</title>
        <authorList>
            <consortium name="Lawrence Berkeley National Laboratory"/>
            <person name="Hensen N."/>
            <person name="Bonometti L."/>
            <person name="Westerberg I."/>
            <person name="Brannstrom I.O."/>
            <person name="Guillou S."/>
            <person name="Cros-Aarteil S."/>
            <person name="Calhoun S."/>
            <person name="Haridas S."/>
            <person name="Kuo A."/>
            <person name="Mondo S."/>
            <person name="Pangilinan J."/>
            <person name="Riley R."/>
            <person name="Labutti K."/>
            <person name="Andreopoulos B."/>
            <person name="Lipzen A."/>
            <person name="Chen C."/>
            <person name="Yanf M."/>
            <person name="Daum C."/>
            <person name="Ng V."/>
            <person name="Clum A."/>
            <person name="Steindorff A."/>
            <person name="Ohm R."/>
            <person name="Martin F."/>
            <person name="Silar P."/>
            <person name="Natvig D."/>
            <person name="Lalanne C."/>
            <person name="Gautier V."/>
            <person name="Ament-Velasquez S.L."/>
            <person name="Kruys A."/>
            <person name="Hutchinson M.I."/>
            <person name="Powell A.J."/>
            <person name="Barry K."/>
            <person name="Miller A.N."/>
            <person name="Grigoriev I.V."/>
            <person name="Debuchy R."/>
            <person name="Gladieux P."/>
            <person name="Thoren M.H."/>
            <person name="Johannesson H."/>
        </authorList>
    </citation>
    <scope>NUCLEOTIDE SEQUENCE</scope>
    <source>
        <strain evidence="7">CBS 606.72</strain>
    </source>
</reference>
<dbReference type="Proteomes" id="UP001175000">
    <property type="component" value="Unassembled WGS sequence"/>
</dbReference>
<dbReference type="SUPFAM" id="SSF52743">
    <property type="entry name" value="Subtilisin-like"/>
    <property type="match status" value="1"/>
</dbReference>
<evidence type="ECO:0000259" key="6">
    <source>
        <dbReference type="Pfam" id="PF00082"/>
    </source>
</evidence>
<comment type="caution">
    <text evidence="4">Lacks conserved residue(s) required for the propagation of feature annotation.</text>
</comment>
<keyword evidence="2" id="KW-0378">Hydrolase</keyword>
<dbReference type="GO" id="GO:0006508">
    <property type="term" value="P:proteolysis"/>
    <property type="evidence" value="ECO:0007669"/>
    <property type="project" value="UniProtKB-KW"/>
</dbReference>
<dbReference type="PROSITE" id="PS51892">
    <property type="entry name" value="SUBTILASE"/>
    <property type="match status" value="1"/>
</dbReference>
<evidence type="ECO:0000313" key="8">
    <source>
        <dbReference type="Proteomes" id="UP001175000"/>
    </source>
</evidence>
<feature type="domain" description="Peptidase S8/S53" evidence="6">
    <location>
        <begin position="245"/>
        <end position="485"/>
    </location>
</feature>
<evidence type="ECO:0000256" key="2">
    <source>
        <dbReference type="ARBA" id="ARBA00022801"/>
    </source>
</evidence>
<name>A0AA39WQG2_9PEZI</name>
<comment type="caution">
    <text evidence="7">The sequence shown here is derived from an EMBL/GenBank/DDBJ whole genome shotgun (WGS) entry which is preliminary data.</text>
</comment>
<dbReference type="PRINTS" id="PR00723">
    <property type="entry name" value="SUBTILISIN"/>
</dbReference>
<proteinExistence type="inferred from homology"/>
<evidence type="ECO:0000256" key="4">
    <source>
        <dbReference type="PROSITE-ProRule" id="PRU01240"/>
    </source>
</evidence>
<dbReference type="InterPro" id="IPR015500">
    <property type="entry name" value="Peptidase_S8_subtilisin-rel"/>
</dbReference>
<evidence type="ECO:0000313" key="7">
    <source>
        <dbReference type="EMBL" id="KAK0619705.1"/>
    </source>
</evidence>